<accession>A0A6N7X4K2</accession>
<keyword evidence="4 9" id="KW-0489">Methyltransferase</keyword>
<dbReference type="InterPro" id="IPR023546">
    <property type="entry name" value="MGMT"/>
</dbReference>
<evidence type="ECO:0000256" key="6">
    <source>
        <dbReference type="ARBA" id="ARBA00022763"/>
    </source>
</evidence>
<feature type="active site" description="Nucleophile; methyl group acceptor" evidence="9">
    <location>
        <position position="130"/>
    </location>
</feature>
<dbReference type="OrthoDB" id="9802228at2"/>
<dbReference type="Proteomes" id="UP001212085">
    <property type="component" value="Chromosome"/>
</dbReference>
<organism evidence="12 14">
    <name type="scientific">Streptococcus alactolyticus</name>
    <dbReference type="NCBI Taxonomy" id="29389"/>
    <lineage>
        <taxon>Bacteria</taxon>
        <taxon>Bacillati</taxon>
        <taxon>Bacillota</taxon>
        <taxon>Bacilli</taxon>
        <taxon>Lactobacillales</taxon>
        <taxon>Streptococcaceae</taxon>
        <taxon>Streptococcus</taxon>
    </lineage>
</organism>
<dbReference type="InterPro" id="IPR036388">
    <property type="entry name" value="WH-like_DNA-bd_sf"/>
</dbReference>
<dbReference type="FunFam" id="1.10.10.10:FF:000214">
    <property type="entry name" value="Methylated-DNA--protein-cysteine methyltransferase"/>
    <property type="match status" value="1"/>
</dbReference>
<dbReference type="Gene3D" id="3.30.160.70">
    <property type="entry name" value="Methylated DNA-protein cysteine methyltransferase domain"/>
    <property type="match status" value="1"/>
</dbReference>
<comment type="catalytic activity">
    <reaction evidence="1 9">
        <text>a 4-O-methyl-thymidine in DNA + L-cysteinyl-[protein] = a thymidine in DNA + S-methyl-L-cysteinyl-[protein]</text>
        <dbReference type="Rhea" id="RHEA:53428"/>
        <dbReference type="Rhea" id="RHEA-COMP:10131"/>
        <dbReference type="Rhea" id="RHEA-COMP:10132"/>
        <dbReference type="Rhea" id="RHEA-COMP:13555"/>
        <dbReference type="Rhea" id="RHEA-COMP:13556"/>
        <dbReference type="ChEBI" id="CHEBI:29950"/>
        <dbReference type="ChEBI" id="CHEBI:82612"/>
        <dbReference type="ChEBI" id="CHEBI:137386"/>
        <dbReference type="ChEBI" id="CHEBI:137387"/>
        <dbReference type="EC" id="2.1.1.63"/>
    </reaction>
</comment>
<dbReference type="InterPro" id="IPR036217">
    <property type="entry name" value="MethylDNA_cys_MeTrfase_DNAb"/>
</dbReference>
<protein>
    <recommendedName>
        <fullName evidence="9">Methylated-DNA--protein-cysteine methyltransferase</fullName>
        <ecNumber evidence="9">2.1.1.63</ecNumber>
    </recommendedName>
    <alternativeName>
        <fullName evidence="9">6-O-methylguanine-DNA methyltransferase</fullName>
        <shortName evidence="9">MGMT</shortName>
    </alternativeName>
    <alternativeName>
        <fullName evidence="9">O-6-methylguanine-DNA-alkyltransferase</fullName>
    </alternativeName>
</protein>
<evidence type="ECO:0000256" key="9">
    <source>
        <dbReference type="HAMAP-Rule" id="MF_00772"/>
    </source>
</evidence>
<dbReference type="SUPFAM" id="SSF53155">
    <property type="entry name" value="Methylated DNA-protein cysteine methyltransferase domain"/>
    <property type="match status" value="1"/>
</dbReference>
<name>A0A6N7X4K2_STRAY</name>
<evidence type="ECO:0000313" key="13">
    <source>
        <dbReference type="EMBL" id="WBB07260.1"/>
    </source>
</evidence>
<dbReference type="PROSITE" id="PS00374">
    <property type="entry name" value="MGMT"/>
    <property type="match status" value="1"/>
</dbReference>
<dbReference type="NCBIfam" id="TIGR00589">
    <property type="entry name" value="ogt"/>
    <property type="match status" value="1"/>
</dbReference>
<dbReference type="AlphaFoldDB" id="A0A6N7X4K2"/>
<dbReference type="Pfam" id="PF01035">
    <property type="entry name" value="DNA_binding_1"/>
    <property type="match status" value="1"/>
</dbReference>
<keyword evidence="3 9" id="KW-0963">Cytoplasm</keyword>
<reference evidence="12 14" key="1">
    <citation type="submission" date="2019-08" db="EMBL/GenBank/DDBJ databases">
        <title>In-depth cultivation of the pig gut microbiome towards novel bacterial diversity and tailored functional studies.</title>
        <authorList>
            <person name="Wylensek D."/>
            <person name="Hitch T.C.A."/>
            <person name="Clavel T."/>
        </authorList>
    </citation>
    <scope>NUCLEOTIDE SEQUENCE [LARGE SCALE GENOMIC DNA]</scope>
    <source>
        <strain evidence="12 14">BL-178-WT-3A</strain>
    </source>
</reference>
<keyword evidence="6 9" id="KW-0227">DNA damage</keyword>
<dbReference type="InterPro" id="IPR001497">
    <property type="entry name" value="MethylDNA_cys_MeTrfase_AS"/>
</dbReference>
<dbReference type="GO" id="GO:0003908">
    <property type="term" value="F:methylated-DNA-[protein]-cysteine S-methyltransferase activity"/>
    <property type="evidence" value="ECO:0007669"/>
    <property type="project" value="UniProtKB-UniRule"/>
</dbReference>
<gene>
    <name evidence="12" type="ORF">FYJ82_03040</name>
    <name evidence="13" type="ORF">O6R09_07020</name>
</gene>
<dbReference type="EMBL" id="CP114883">
    <property type="protein sequence ID" value="WBB07260.1"/>
    <property type="molecule type" value="Genomic_DNA"/>
</dbReference>
<evidence type="ECO:0000313" key="12">
    <source>
        <dbReference type="EMBL" id="MST53414.1"/>
    </source>
</evidence>
<sequence>MLMRSYYPSPLGTISLLADERGLLGCYFVGQKYFENGYRDQAIVEGDSIFLADATAWLDAYFAGENPKAEDVVLAPQGTAFQQSVWQVLREIPYGKTMTYGEIAQKIQCASAQAVGGAVGKNPLSVFVPCHRVLGSQGQLTGYAGGLERKRWLLSHGGVTF</sequence>
<comment type="miscellaneous">
    <text evidence="9">This enzyme catalyzes only one turnover and therefore is not strictly catalytic. According to one definition, an enzyme is a biocatalyst that acts repeatedly and over many reaction cycles.</text>
</comment>
<dbReference type="InterPro" id="IPR036631">
    <property type="entry name" value="MGMT_N_sf"/>
</dbReference>
<comment type="subcellular location">
    <subcellularLocation>
        <location evidence="9">Cytoplasm</location>
    </subcellularLocation>
</comment>
<dbReference type="Pfam" id="PF02870">
    <property type="entry name" value="Methyltransf_1N"/>
    <property type="match status" value="1"/>
</dbReference>
<feature type="domain" description="Methylated-DNA-[protein]-cysteine S-methyltransferase DNA binding" evidence="10">
    <location>
        <begin position="80"/>
        <end position="158"/>
    </location>
</feature>
<evidence type="ECO:0000313" key="15">
    <source>
        <dbReference type="Proteomes" id="UP001212085"/>
    </source>
</evidence>
<dbReference type="PANTHER" id="PTHR10815:SF5">
    <property type="entry name" value="METHYLATED-DNA--PROTEIN-CYSTEINE METHYLTRANSFERASE"/>
    <property type="match status" value="1"/>
</dbReference>
<evidence type="ECO:0000256" key="3">
    <source>
        <dbReference type="ARBA" id="ARBA00022490"/>
    </source>
</evidence>
<comment type="similarity">
    <text evidence="2 9">Belongs to the MGMT family.</text>
</comment>
<evidence type="ECO:0000256" key="5">
    <source>
        <dbReference type="ARBA" id="ARBA00022679"/>
    </source>
</evidence>
<comment type="function">
    <text evidence="9">Involved in the cellular defense against the biological effects of O6-methylguanine (O6-MeG) and O4-methylthymine (O4-MeT) in DNA. Repairs the methylated nucleobase in DNA by stoichiometrically transferring the methyl group to a cysteine residue in the enzyme. This is a suicide reaction: the enzyme is irreversibly inactivated.</text>
</comment>
<proteinExistence type="inferred from homology"/>
<keyword evidence="5 9" id="KW-0808">Transferase</keyword>
<evidence type="ECO:0000256" key="1">
    <source>
        <dbReference type="ARBA" id="ARBA00001286"/>
    </source>
</evidence>
<evidence type="ECO:0000313" key="14">
    <source>
        <dbReference type="Proteomes" id="UP000471052"/>
    </source>
</evidence>
<dbReference type="PANTHER" id="PTHR10815">
    <property type="entry name" value="METHYLATED-DNA--PROTEIN-CYSTEINE METHYLTRANSFERASE"/>
    <property type="match status" value="1"/>
</dbReference>
<evidence type="ECO:0000256" key="4">
    <source>
        <dbReference type="ARBA" id="ARBA00022603"/>
    </source>
</evidence>
<feature type="domain" description="Methylguanine DNA methyltransferase ribonuclease-like" evidence="11">
    <location>
        <begin position="4"/>
        <end position="66"/>
    </location>
</feature>
<dbReference type="EC" id="2.1.1.63" evidence="9"/>
<dbReference type="CDD" id="cd06445">
    <property type="entry name" value="ATase"/>
    <property type="match status" value="1"/>
</dbReference>
<keyword evidence="7 9" id="KW-0234">DNA repair</keyword>
<evidence type="ECO:0000256" key="7">
    <source>
        <dbReference type="ARBA" id="ARBA00023204"/>
    </source>
</evidence>
<dbReference type="GO" id="GO:0006307">
    <property type="term" value="P:DNA alkylation repair"/>
    <property type="evidence" value="ECO:0007669"/>
    <property type="project" value="UniProtKB-UniRule"/>
</dbReference>
<dbReference type="HAMAP" id="MF_00772">
    <property type="entry name" value="OGT"/>
    <property type="match status" value="1"/>
</dbReference>
<dbReference type="SUPFAM" id="SSF46767">
    <property type="entry name" value="Methylated DNA-protein cysteine methyltransferase, C-terminal domain"/>
    <property type="match status" value="1"/>
</dbReference>
<evidence type="ECO:0000256" key="2">
    <source>
        <dbReference type="ARBA" id="ARBA00008711"/>
    </source>
</evidence>
<reference evidence="13 15" key="2">
    <citation type="submission" date="2022-12" db="EMBL/GenBank/DDBJ databases">
        <title>Streptococcus alactolyticus LGM, complete genome.</title>
        <authorList>
            <person name="Liu Z."/>
            <person name="Mu C."/>
            <person name="Zhu W."/>
        </authorList>
    </citation>
    <scope>NUCLEOTIDE SEQUENCE [LARGE SCALE GENOMIC DNA]</scope>
    <source>
        <strain evidence="13 15">LGM</strain>
    </source>
</reference>
<dbReference type="Proteomes" id="UP000471052">
    <property type="component" value="Unassembled WGS sequence"/>
</dbReference>
<comment type="catalytic activity">
    <reaction evidence="8 9">
        <text>a 6-O-methyl-2'-deoxyguanosine in DNA + L-cysteinyl-[protein] = S-methyl-L-cysteinyl-[protein] + a 2'-deoxyguanosine in DNA</text>
        <dbReference type="Rhea" id="RHEA:24000"/>
        <dbReference type="Rhea" id="RHEA-COMP:10131"/>
        <dbReference type="Rhea" id="RHEA-COMP:10132"/>
        <dbReference type="Rhea" id="RHEA-COMP:11367"/>
        <dbReference type="Rhea" id="RHEA-COMP:11368"/>
        <dbReference type="ChEBI" id="CHEBI:29950"/>
        <dbReference type="ChEBI" id="CHEBI:82612"/>
        <dbReference type="ChEBI" id="CHEBI:85445"/>
        <dbReference type="ChEBI" id="CHEBI:85448"/>
        <dbReference type="EC" id="2.1.1.63"/>
    </reaction>
</comment>
<dbReference type="InterPro" id="IPR008332">
    <property type="entry name" value="MethylG_MeTrfase_N"/>
</dbReference>
<dbReference type="Gene3D" id="1.10.10.10">
    <property type="entry name" value="Winged helix-like DNA-binding domain superfamily/Winged helix DNA-binding domain"/>
    <property type="match status" value="1"/>
</dbReference>
<evidence type="ECO:0000259" key="11">
    <source>
        <dbReference type="Pfam" id="PF02870"/>
    </source>
</evidence>
<evidence type="ECO:0000259" key="10">
    <source>
        <dbReference type="Pfam" id="PF01035"/>
    </source>
</evidence>
<dbReference type="RefSeq" id="WP_154454587.1">
    <property type="nucleotide sequence ID" value="NZ_BRXN01000024.1"/>
</dbReference>
<dbReference type="EMBL" id="VUNP01000008">
    <property type="protein sequence ID" value="MST53414.1"/>
    <property type="molecule type" value="Genomic_DNA"/>
</dbReference>
<dbReference type="GO" id="GO:0005737">
    <property type="term" value="C:cytoplasm"/>
    <property type="evidence" value="ECO:0007669"/>
    <property type="project" value="UniProtKB-SubCell"/>
</dbReference>
<dbReference type="InterPro" id="IPR014048">
    <property type="entry name" value="MethylDNA_cys_MeTrfase_DNA-bd"/>
</dbReference>
<evidence type="ECO:0000256" key="8">
    <source>
        <dbReference type="ARBA" id="ARBA00049348"/>
    </source>
</evidence>
<keyword evidence="15" id="KW-1185">Reference proteome</keyword>
<dbReference type="GO" id="GO:0032259">
    <property type="term" value="P:methylation"/>
    <property type="evidence" value="ECO:0007669"/>
    <property type="project" value="UniProtKB-KW"/>
</dbReference>